<keyword evidence="2" id="KW-1185">Reference proteome</keyword>
<sequence>MLWHYTSVNSLEAIVGSSIWRASSVRDMNDLDELRLGQRRLRRAVREMRAARGEFVGDLEDVVEAAVENVFETGGFGISFSRDGDDNSQWERYAGTDGVAIGVNRWHFPMLFDRTGQFSSAVDTNLMDYPLHWMTMRYTKRNQLQIARERLAAAADLMERADSDSVSFSMWQRANVSAGFALSELIISCKNRGFRSEREIRYVVGAPWDRTLIKDGPGGRRFVEVTGGAERAGHPSGSPQHSTRFTSPLPIAFVRTGPACTTRTRQYVCALLYRDYPQTAVLPSKSTLRVTTR</sequence>
<dbReference type="Proteomes" id="UP000282460">
    <property type="component" value="Unassembled WGS sequence"/>
</dbReference>
<accession>A0A3L7J741</accession>
<reference evidence="1 2" key="1">
    <citation type="submission" date="2018-10" db="EMBL/GenBank/DDBJ databases">
        <authorList>
            <person name="Li J."/>
        </authorList>
    </citation>
    <scope>NUCLEOTIDE SEQUENCE [LARGE SCALE GENOMIC DNA]</scope>
    <source>
        <strain evidence="1 2">ZD1-4</strain>
    </source>
</reference>
<protein>
    <submittedName>
        <fullName evidence="1">DUF2971 domain-containing protein</fullName>
    </submittedName>
</protein>
<name>A0A3L7J741_9MICO</name>
<dbReference type="AlphaFoldDB" id="A0A3L7J741"/>
<dbReference type="InterPro" id="IPR021352">
    <property type="entry name" value="DUF2971"/>
</dbReference>
<comment type="caution">
    <text evidence="1">The sequence shown here is derived from an EMBL/GenBank/DDBJ whole genome shotgun (WGS) entry which is preliminary data.</text>
</comment>
<evidence type="ECO:0000313" key="1">
    <source>
        <dbReference type="EMBL" id="RLQ86175.1"/>
    </source>
</evidence>
<organism evidence="1 2">
    <name type="scientific">Mycetocola zhadangensis</name>
    <dbReference type="NCBI Taxonomy" id="1164595"/>
    <lineage>
        <taxon>Bacteria</taxon>
        <taxon>Bacillati</taxon>
        <taxon>Actinomycetota</taxon>
        <taxon>Actinomycetes</taxon>
        <taxon>Micrococcales</taxon>
        <taxon>Microbacteriaceae</taxon>
        <taxon>Mycetocola</taxon>
    </lineage>
</organism>
<proteinExistence type="predicted"/>
<dbReference type="Pfam" id="PF11185">
    <property type="entry name" value="DUF2971"/>
    <property type="match status" value="1"/>
</dbReference>
<gene>
    <name evidence="1" type="ORF">D9V28_04895</name>
</gene>
<evidence type="ECO:0000313" key="2">
    <source>
        <dbReference type="Proteomes" id="UP000282460"/>
    </source>
</evidence>
<dbReference type="EMBL" id="RCWJ01000001">
    <property type="protein sequence ID" value="RLQ86175.1"/>
    <property type="molecule type" value="Genomic_DNA"/>
</dbReference>